<dbReference type="AlphaFoldDB" id="A0A5A7VHU2"/>
<proteinExistence type="predicted"/>
<dbReference type="PANTHER" id="PTHR33437:SF2">
    <property type="entry name" value="OS06G0361200 PROTEIN"/>
    <property type="match status" value="1"/>
</dbReference>
<accession>A0A5A7VHU2</accession>
<reference evidence="1 2" key="1">
    <citation type="submission" date="2019-08" db="EMBL/GenBank/DDBJ databases">
        <title>Draft genome sequences of two oriental melons (Cucumis melo L. var makuwa).</title>
        <authorList>
            <person name="Kwon S.-Y."/>
        </authorList>
    </citation>
    <scope>NUCLEOTIDE SEQUENCE [LARGE SCALE GENOMIC DNA]</scope>
    <source>
        <strain evidence="2">cv. SW 3</strain>
        <tissue evidence="1">Leaf</tissue>
    </source>
</reference>
<dbReference type="Proteomes" id="UP000321393">
    <property type="component" value="Unassembled WGS sequence"/>
</dbReference>
<dbReference type="EMBL" id="SSTE01000165">
    <property type="protein sequence ID" value="KAA0067902.1"/>
    <property type="molecule type" value="Genomic_DNA"/>
</dbReference>
<organism evidence="1 2">
    <name type="scientific">Cucumis melo var. makuwa</name>
    <name type="common">Oriental melon</name>
    <dbReference type="NCBI Taxonomy" id="1194695"/>
    <lineage>
        <taxon>Eukaryota</taxon>
        <taxon>Viridiplantae</taxon>
        <taxon>Streptophyta</taxon>
        <taxon>Embryophyta</taxon>
        <taxon>Tracheophyta</taxon>
        <taxon>Spermatophyta</taxon>
        <taxon>Magnoliopsida</taxon>
        <taxon>eudicotyledons</taxon>
        <taxon>Gunneridae</taxon>
        <taxon>Pentapetalae</taxon>
        <taxon>rosids</taxon>
        <taxon>fabids</taxon>
        <taxon>Cucurbitales</taxon>
        <taxon>Cucurbitaceae</taxon>
        <taxon>Benincaseae</taxon>
        <taxon>Cucumis</taxon>
    </lineage>
</organism>
<name>A0A5A7VHU2_CUCMM</name>
<evidence type="ECO:0000313" key="2">
    <source>
        <dbReference type="Proteomes" id="UP000321393"/>
    </source>
</evidence>
<gene>
    <name evidence="1" type="ORF">E6C27_scaffold138G00650</name>
</gene>
<protein>
    <submittedName>
        <fullName evidence="1">Ty3-gypsy retrotransposon protein</fullName>
    </submittedName>
</protein>
<sequence length="129" mass="15349">MEDYHKLLFMYSKAYTKGINDLQMPVEYQSLKFQQFEGNGNLKQHISHFVETCENAGSRGNQLIRKFVQSLKRNAFELYTDLEPKVTSSWKQLEKEFFNHFYSTKHIVNMLELTNTKQRKGELVIDYIN</sequence>
<evidence type="ECO:0000313" key="1">
    <source>
        <dbReference type="EMBL" id="KAA0067902.1"/>
    </source>
</evidence>
<dbReference type="OrthoDB" id="1740536at2759"/>
<dbReference type="PANTHER" id="PTHR33437">
    <property type="entry name" value="OS06G0361200 PROTEIN"/>
    <property type="match status" value="1"/>
</dbReference>
<comment type="caution">
    <text evidence="1">The sequence shown here is derived from an EMBL/GenBank/DDBJ whole genome shotgun (WGS) entry which is preliminary data.</text>
</comment>